<feature type="compositionally biased region" description="Low complexity" evidence="1">
    <location>
        <begin position="254"/>
        <end position="272"/>
    </location>
</feature>
<evidence type="ECO:0000256" key="1">
    <source>
        <dbReference type="SAM" id="MobiDB-lite"/>
    </source>
</evidence>
<feature type="compositionally biased region" description="Polar residues" evidence="1">
    <location>
        <begin position="28"/>
        <end position="46"/>
    </location>
</feature>
<proteinExistence type="predicted"/>
<protein>
    <submittedName>
        <fullName evidence="2">Uncharacterized protein</fullName>
    </submittedName>
</protein>
<dbReference type="EMBL" id="MU155133">
    <property type="protein sequence ID" value="KAF9485781.1"/>
    <property type="molecule type" value="Genomic_DNA"/>
</dbReference>
<sequence>MSSNFNQTSGNPRRQESQSGSGVRESLAGQNLESSSFGGHNPSSNVYGRDTSLDSSQTMDSMHSSNLGRRMTGTGTGTGAGATHTYTGVGTTEVGPQEFTVTTGINSGAGLHAEQYQGRNPGQAGTTSSTMPGVHHHHGTAYHGEGFVGECHHPECATCMSSSGAYASPVVGTGQSMTSETGGGIGIGHHTSGTHHSTGHHTDTGLMGGSGTYSGDRTAGTMGTGGSTGTTMPQHMHMGGSTMSGMPPGNVAYESTTTSTTTEHPSGRTTGSSGTGSGMGSTSGTAGKPTMTDKIMGGAEKVAGKVTGNEAMEIHGQERKTGELNKN</sequence>
<feature type="compositionally biased region" description="Basic and acidic residues" evidence="1">
    <location>
        <begin position="312"/>
        <end position="327"/>
    </location>
</feature>
<dbReference type="OrthoDB" id="3170343at2759"/>
<gene>
    <name evidence="2" type="ORF">BDN70DRAFT_870658</name>
</gene>
<feature type="region of interest" description="Disordered" evidence="1">
    <location>
        <begin position="254"/>
        <end position="327"/>
    </location>
</feature>
<dbReference type="Proteomes" id="UP000807469">
    <property type="component" value="Unassembled WGS sequence"/>
</dbReference>
<keyword evidence="3" id="KW-1185">Reference proteome</keyword>
<feature type="compositionally biased region" description="Polar residues" evidence="1">
    <location>
        <begin position="1"/>
        <end position="21"/>
    </location>
</feature>
<feature type="compositionally biased region" description="Polar residues" evidence="1">
    <location>
        <begin position="117"/>
        <end position="131"/>
    </location>
</feature>
<reference evidence="2" key="1">
    <citation type="submission" date="2020-11" db="EMBL/GenBank/DDBJ databases">
        <authorList>
            <consortium name="DOE Joint Genome Institute"/>
            <person name="Ahrendt S."/>
            <person name="Riley R."/>
            <person name="Andreopoulos W."/>
            <person name="Labutti K."/>
            <person name="Pangilinan J."/>
            <person name="Ruiz-Duenas F.J."/>
            <person name="Barrasa J.M."/>
            <person name="Sanchez-Garcia M."/>
            <person name="Camarero S."/>
            <person name="Miyauchi S."/>
            <person name="Serrano A."/>
            <person name="Linde D."/>
            <person name="Babiker R."/>
            <person name="Drula E."/>
            <person name="Ayuso-Fernandez I."/>
            <person name="Pacheco R."/>
            <person name="Padilla G."/>
            <person name="Ferreira P."/>
            <person name="Barriuso J."/>
            <person name="Kellner H."/>
            <person name="Castanera R."/>
            <person name="Alfaro M."/>
            <person name="Ramirez L."/>
            <person name="Pisabarro A.G."/>
            <person name="Kuo A."/>
            <person name="Tritt A."/>
            <person name="Lipzen A."/>
            <person name="He G."/>
            <person name="Yan M."/>
            <person name="Ng V."/>
            <person name="Cullen D."/>
            <person name="Martin F."/>
            <person name="Rosso M.-N."/>
            <person name="Henrissat B."/>
            <person name="Hibbett D."/>
            <person name="Martinez A.T."/>
            <person name="Grigoriev I.V."/>
        </authorList>
    </citation>
    <scope>NUCLEOTIDE SEQUENCE</scope>
    <source>
        <strain evidence="2">CIRM-BRFM 674</strain>
    </source>
</reference>
<feature type="region of interest" description="Disordered" evidence="1">
    <location>
        <begin position="1"/>
        <end position="95"/>
    </location>
</feature>
<evidence type="ECO:0000313" key="3">
    <source>
        <dbReference type="Proteomes" id="UP000807469"/>
    </source>
</evidence>
<organism evidence="2 3">
    <name type="scientific">Pholiota conissans</name>
    <dbReference type="NCBI Taxonomy" id="109636"/>
    <lineage>
        <taxon>Eukaryota</taxon>
        <taxon>Fungi</taxon>
        <taxon>Dikarya</taxon>
        <taxon>Basidiomycota</taxon>
        <taxon>Agaricomycotina</taxon>
        <taxon>Agaricomycetes</taxon>
        <taxon>Agaricomycetidae</taxon>
        <taxon>Agaricales</taxon>
        <taxon>Agaricineae</taxon>
        <taxon>Strophariaceae</taxon>
        <taxon>Pholiota</taxon>
    </lineage>
</organism>
<feature type="compositionally biased region" description="Polar residues" evidence="1">
    <location>
        <begin position="53"/>
        <end position="67"/>
    </location>
</feature>
<name>A0A9P6CYY3_9AGAR</name>
<feature type="compositionally biased region" description="Low complexity" evidence="1">
    <location>
        <begin position="81"/>
        <end position="95"/>
    </location>
</feature>
<feature type="region of interest" description="Disordered" evidence="1">
    <location>
        <begin position="113"/>
        <end position="137"/>
    </location>
</feature>
<evidence type="ECO:0000313" key="2">
    <source>
        <dbReference type="EMBL" id="KAF9485781.1"/>
    </source>
</evidence>
<dbReference type="AlphaFoldDB" id="A0A9P6CYY3"/>
<comment type="caution">
    <text evidence="2">The sequence shown here is derived from an EMBL/GenBank/DDBJ whole genome shotgun (WGS) entry which is preliminary data.</text>
</comment>
<accession>A0A9P6CYY3</accession>